<gene>
    <name evidence="1" type="ORF">J8A68_001878</name>
</gene>
<keyword evidence="2" id="KW-1185">Reference proteome</keyword>
<organism evidence="1 2">
    <name type="scientific">[Candida] subhashii</name>
    <dbReference type="NCBI Taxonomy" id="561895"/>
    <lineage>
        <taxon>Eukaryota</taxon>
        <taxon>Fungi</taxon>
        <taxon>Dikarya</taxon>
        <taxon>Ascomycota</taxon>
        <taxon>Saccharomycotina</taxon>
        <taxon>Pichiomycetes</taxon>
        <taxon>Debaryomycetaceae</taxon>
        <taxon>Spathaspora</taxon>
    </lineage>
</organism>
<dbReference type="EMBL" id="JAGSYN010000070">
    <property type="protein sequence ID" value="KAG7664583.1"/>
    <property type="molecule type" value="Genomic_DNA"/>
</dbReference>
<dbReference type="GO" id="GO:0005762">
    <property type="term" value="C:mitochondrial large ribosomal subunit"/>
    <property type="evidence" value="ECO:0007669"/>
    <property type="project" value="TreeGrafter"/>
</dbReference>
<name>A0A8J5QQG4_9ASCO</name>
<dbReference type="PANTHER" id="PTHR21183:SF18">
    <property type="entry name" value="LARGE RIBOSOMAL SUBUNIT PROTEIN UL29M"/>
    <property type="match status" value="1"/>
</dbReference>
<sequence>MSSSIRTCIRQFSKTASLGARAKPLSFKNLKEIKLREPIVPTHKNFEVSPDHPLWQFFPQGNQTTSSLRESEELDLDSRSWAMSELRRKSFEDLHTLWYLCLKERNIIAREVRLSEALENEDARQFINLDKKFHLTMKRIKQVLLERQVAYERVQTLDQQQQEYLQEFKSRFVKCNEDEIDEYHEKLIRLQYAFYGIQPDLQDYDLEKDIDIKFIKGLEYIAELKLARFLHLHPDYKFELPLIGPVEQLPFFLKDTEEAIEEVLELRKSGNSKKLDNIQVIPFLKKALANVIEEANVEQSEQ</sequence>
<comment type="caution">
    <text evidence="1">The sequence shown here is derived from an EMBL/GenBank/DDBJ whole genome shotgun (WGS) entry which is preliminary data.</text>
</comment>
<dbReference type="GO" id="GO:0032543">
    <property type="term" value="P:mitochondrial translation"/>
    <property type="evidence" value="ECO:0007669"/>
    <property type="project" value="TreeGrafter"/>
</dbReference>
<dbReference type="OrthoDB" id="270763at2759"/>
<proteinExistence type="predicted"/>
<reference evidence="1 2" key="1">
    <citation type="journal article" date="2021" name="DNA Res.">
        <title>Genome analysis of Candida subhashii reveals its hybrid nature and dual mitochondrial genome conformations.</title>
        <authorList>
            <person name="Mixao V."/>
            <person name="Hegedusova E."/>
            <person name="Saus E."/>
            <person name="Pryszcz L.P."/>
            <person name="Cillingova A."/>
            <person name="Nosek J."/>
            <person name="Gabaldon T."/>
        </authorList>
    </citation>
    <scope>NUCLEOTIDE SEQUENCE [LARGE SCALE GENOMIC DNA]</scope>
    <source>
        <strain evidence="1 2">CBS 10753</strain>
    </source>
</reference>
<dbReference type="Proteomes" id="UP000694255">
    <property type="component" value="Unassembled WGS sequence"/>
</dbReference>
<evidence type="ECO:0000313" key="2">
    <source>
        <dbReference type="Proteomes" id="UP000694255"/>
    </source>
</evidence>
<dbReference type="GO" id="GO:0003735">
    <property type="term" value="F:structural constituent of ribosome"/>
    <property type="evidence" value="ECO:0007669"/>
    <property type="project" value="InterPro"/>
</dbReference>
<dbReference type="InterPro" id="IPR010729">
    <property type="entry name" value="Ribosomal_uL29_mit"/>
</dbReference>
<dbReference type="GeneID" id="73468679"/>
<evidence type="ECO:0000313" key="1">
    <source>
        <dbReference type="EMBL" id="KAG7664583.1"/>
    </source>
</evidence>
<dbReference type="RefSeq" id="XP_049264815.1">
    <property type="nucleotide sequence ID" value="XM_049405568.1"/>
</dbReference>
<protein>
    <submittedName>
        <fullName evidence="1">MRPL4</fullName>
    </submittedName>
</protein>
<accession>A0A8J5QQG4</accession>
<dbReference type="Pfam" id="PF06984">
    <property type="entry name" value="MRP-L47"/>
    <property type="match status" value="1"/>
</dbReference>
<dbReference type="AlphaFoldDB" id="A0A8J5QQG4"/>
<dbReference type="PANTHER" id="PTHR21183">
    <property type="entry name" value="RIBOSOMAL PROTEIN L47, MITOCHONDRIAL-RELATED"/>
    <property type="match status" value="1"/>
</dbReference>